<dbReference type="Proteomes" id="UP000055611">
    <property type="component" value="Chromosome"/>
</dbReference>
<evidence type="ECO:0000256" key="2">
    <source>
        <dbReference type="ARBA" id="ARBA00022723"/>
    </source>
</evidence>
<dbReference type="RefSeq" id="WP_066801134.1">
    <property type="nucleotide sequence ID" value="NZ_CP014206.1"/>
</dbReference>
<comment type="similarity">
    <text evidence="1">Belongs to the hemerythrin family.</text>
</comment>
<feature type="domain" description="Hemerythrin-like" evidence="4">
    <location>
        <begin position="20"/>
        <end position="143"/>
    </location>
</feature>
<dbReference type="InterPro" id="IPR012827">
    <property type="entry name" value="Hemerythrin_metal-bd"/>
</dbReference>
<sequence>MNSQTHSALIWTPELSVHMEYLDNQHRSILRLIDTWWNKLNSGKFNATKENLAKIFSFLNRFTQQHLELEERVLDILEDHFDYSTETVAGHKMRHQVFRDDIMGHFHQDIMLRARSGDNGMDQLRPIAKWWVSHIKTEDRGYADVLAALTPERREDLYVHLIDSLLNRPIVIVGYKQFIKALRQTS</sequence>
<evidence type="ECO:0000256" key="1">
    <source>
        <dbReference type="ARBA" id="ARBA00010587"/>
    </source>
</evidence>
<dbReference type="AlphaFoldDB" id="A0A126QKP7"/>
<reference evidence="5 7" key="1">
    <citation type="journal article" date="2016" name="Front. Microbiol.">
        <title>Genome Sequence of the Piezophilic, Mesophilic Sulfate-Reducing Bacterium Desulfovibrio indicus J2T.</title>
        <authorList>
            <person name="Cao J."/>
            <person name="Maignien L."/>
            <person name="Shao Z."/>
            <person name="Alain K."/>
            <person name="Jebbar M."/>
        </authorList>
    </citation>
    <scope>NUCLEOTIDE SEQUENCE [LARGE SCALE GENOMIC DNA]</scope>
    <source>
        <strain evidence="5 7">J2</strain>
    </source>
</reference>
<dbReference type="Gene3D" id="1.20.120.50">
    <property type="entry name" value="Hemerythrin-like"/>
    <property type="match status" value="1"/>
</dbReference>
<dbReference type="EMBL" id="CP014206">
    <property type="protein sequence ID" value="AMK10524.1"/>
    <property type="molecule type" value="Genomic_DNA"/>
</dbReference>
<evidence type="ECO:0000259" key="4">
    <source>
        <dbReference type="Pfam" id="PF01814"/>
    </source>
</evidence>
<dbReference type="PANTHER" id="PTHR37164:SF1">
    <property type="entry name" value="BACTERIOHEMERYTHRIN"/>
    <property type="match status" value="1"/>
</dbReference>
<dbReference type="GO" id="GO:0046872">
    <property type="term" value="F:metal ion binding"/>
    <property type="evidence" value="ECO:0007669"/>
    <property type="project" value="UniProtKB-KW"/>
</dbReference>
<dbReference type="CDD" id="cd12107">
    <property type="entry name" value="Hemerythrin"/>
    <property type="match status" value="1"/>
</dbReference>
<protein>
    <submittedName>
        <fullName evidence="6">Hemerythrin-like metal-binding protein</fullName>
    </submittedName>
</protein>
<dbReference type="Pfam" id="PF01814">
    <property type="entry name" value="Hemerythrin"/>
    <property type="match status" value="1"/>
</dbReference>
<dbReference type="SUPFAM" id="SSF47188">
    <property type="entry name" value="Hemerythrin-like"/>
    <property type="match status" value="1"/>
</dbReference>
<evidence type="ECO:0000313" key="5">
    <source>
        <dbReference type="EMBL" id="AMK10524.1"/>
    </source>
</evidence>
<keyword evidence="3" id="KW-0408">Iron</keyword>
<accession>A0A126QKP7</accession>
<keyword evidence="2" id="KW-0479">Metal-binding</keyword>
<dbReference type="InterPro" id="IPR050669">
    <property type="entry name" value="Hemerythrin"/>
</dbReference>
<dbReference type="OrthoDB" id="9774644at2"/>
<dbReference type="Proteomes" id="UP000295506">
    <property type="component" value="Unassembled WGS sequence"/>
</dbReference>
<evidence type="ECO:0000313" key="8">
    <source>
        <dbReference type="Proteomes" id="UP000295506"/>
    </source>
</evidence>
<dbReference type="InterPro" id="IPR035938">
    <property type="entry name" value="Hemerythrin-like_sf"/>
</dbReference>
<evidence type="ECO:0000256" key="3">
    <source>
        <dbReference type="ARBA" id="ARBA00023004"/>
    </source>
</evidence>
<dbReference type="InterPro" id="IPR012312">
    <property type="entry name" value="Hemerythrin-like"/>
</dbReference>
<dbReference type="EMBL" id="SOBK01000004">
    <property type="protein sequence ID" value="TDT89076.1"/>
    <property type="molecule type" value="Genomic_DNA"/>
</dbReference>
<dbReference type="KEGG" id="dej:AWY79_05015"/>
<organism evidence="6 8">
    <name type="scientific">Pseudodesulfovibrio indicus</name>
    <dbReference type="NCBI Taxonomy" id="1716143"/>
    <lineage>
        <taxon>Bacteria</taxon>
        <taxon>Pseudomonadati</taxon>
        <taxon>Thermodesulfobacteriota</taxon>
        <taxon>Desulfovibrionia</taxon>
        <taxon>Desulfovibrionales</taxon>
        <taxon>Desulfovibrionaceae</taxon>
    </lineage>
</organism>
<keyword evidence="7" id="KW-1185">Reference proteome</keyword>
<proteinExistence type="inferred from homology"/>
<evidence type="ECO:0000313" key="7">
    <source>
        <dbReference type="Proteomes" id="UP000055611"/>
    </source>
</evidence>
<gene>
    <name evidence="5" type="ORF">AWY79_05015</name>
    <name evidence="6" type="ORF">EDC59_10469</name>
</gene>
<dbReference type="PANTHER" id="PTHR37164">
    <property type="entry name" value="BACTERIOHEMERYTHRIN"/>
    <property type="match status" value="1"/>
</dbReference>
<reference evidence="6 8" key="2">
    <citation type="submission" date="2019-03" db="EMBL/GenBank/DDBJ databases">
        <title>Genomic Encyclopedia of Type Strains, Phase IV (KMG-IV): sequencing the most valuable type-strain genomes for metagenomic binning, comparative biology and taxonomic classification.</title>
        <authorList>
            <person name="Goeker M."/>
        </authorList>
    </citation>
    <scope>NUCLEOTIDE SEQUENCE [LARGE SCALE GENOMIC DNA]</scope>
    <source>
        <strain evidence="6 8">DSM 101483</strain>
    </source>
</reference>
<evidence type="ECO:0000313" key="6">
    <source>
        <dbReference type="EMBL" id="TDT89076.1"/>
    </source>
</evidence>
<dbReference type="NCBIfam" id="TIGR02481">
    <property type="entry name" value="hemeryth_dom"/>
    <property type="match status" value="1"/>
</dbReference>
<name>A0A126QKP7_9BACT</name>